<evidence type="ECO:0000313" key="3">
    <source>
        <dbReference type="WBParaSite" id="ACOC_0001293801-mRNA-1"/>
    </source>
</evidence>
<dbReference type="PANTHER" id="PTHR10127">
    <property type="entry name" value="DISCOIDIN, CUB, EGF, LAMININ , AND ZINC METALLOPROTEASE DOMAIN CONTAINING"/>
    <property type="match status" value="1"/>
</dbReference>
<evidence type="ECO:0000259" key="2">
    <source>
        <dbReference type="PROSITE" id="PS51864"/>
    </source>
</evidence>
<feature type="domain" description="Peptidase M12A" evidence="2">
    <location>
        <begin position="1"/>
        <end position="135"/>
    </location>
</feature>
<feature type="active site" evidence="1">
    <location>
        <position position="3"/>
    </location>
</feature>
<dbReference type="Pfam" id="PF01400">
    <property type="entry name" value="Astacin"/>
    <property type="match status" value="1"/>
</dbReference>
<protein>
    <submittedName>
        <fullName evidence="3">Astacin domain-containing protein</fullName>
    </submittedName>
</protein>
<dbReference type="InterPro" id="IPR001506">
    <property type="entry name" value="Peptidase_M12A"/>
</dbReference>
<dbReference type="GO" id="GO:0006508">
    <property type="term" value="P:proteolysis"/>
    <property type="evidence" value="ECO:0007669"/>
    <property type="project" value="InterPro"/>
</dbReference>
<accession>A0A0R3Q1N2</accession>
<name>A0A0R3Q1N2_ANGCS</name>
<dbReference type="PROSITE" id="PS51864">
    <property type="entry name" value="ASTACIN"/>
    <property type="match status" value="1"/>
</dbReference>
<dbReference type="OMA" id="GSIMHIR"/>
<sequence length="177" mass="20485">LHELGYAIGGYYTQARYDRDNFIALRLENARDGWEHHFAKESERTNYNYISYDYGTVMPYGATAVAKFSVFEVCVSATELIRNDEYLLLNVPSGSTIEVIFQNYTQNLAYDGCVWDGVKIKTLKNQRHTDYRFCSPDYYGTSLISTTNMVPVITYSIAFEITSILRYRIRNAFICTF</sequence>
<evidence type="ECO:0000256" key="1">
    <source>
        <dbReference type="PROSITE-ProRule" id="PRU01211"/>
    </source>
</evidence>
<comment type="caution">
    <text evidence="1">Lacks conserved residue(s) required for the propagation of feature annotation.</text>
</comment>
<dbReference type="AlphaFoldDB" id="A0A0R3Q1N2"/>
<dbReference type="SUPFAM" id="SSF55486">
    <property type="entry name" value="Metalloproteases ('zincins'), catalytic domain"/>
    <property type="match status" value="1"/>
</dbReference>
<reference evidence="3" key="1">
    <citation type="submission" date="2017-02" db="UniProtKB">
        <authorList>
            <consortium name="WormBaseParasite"/>
        </authorList>
    </citation>
    <scope>IDENTIFICATION</scope>
</reference>
<dbReference type="WBParaSite" id="ACOC_0001293801-mRNA-1">
    <property type="protein sequence ID" value="ACOC_0001293801-mRNA-1"/>
    <property type="gene ID" value="ACOC_0001293801"/>
</dbReference>
<dbReference type="InterPro" id="IPR024079">
    <property type="entry name" value="MetalloPept_cat_dom_sf"/>
</dbReference>
<organism evidence="3">
    <name type="scientific">Angiostrongylus costaricensis</name>
    <name type="common">Nematode worm</name>
    <dbReference type="NCBI Taxonomy" id="334426"/>
    <lineage>
        <taxon>Eukaryota</taxon>
        <taxon>Metazoa</taxon>
        <taxon>Ecdysozoa</taxon>
        <taxon>Nematoda</taxon>
        <taxon>Chromadorea</taxon>
        <taxon>Rhabditida</taxon>
        <taxon>Rhabditina</taxon>
        <taxon>Rhabditomorpha</taxon>
        <taxon>Strongyloidea</taxon>
        <taxon>Metastrongylidae</taxon>
        <taxon>Angiostrongylus</taxon>
    </lineage>
</organism>
<dbReference type="PANTHER" id="PTHR10127:SF793">
    <property type="entry name" value="ZINC METALLOPROTEINASE NAS-31"/>
    <property type="match status" value="1"/>
</dbReference>
<proteinExistence type="predicted"/>
<dbReference type="Gene3D" id="3.40.390.10">
    <property type="entry name" value="Collagenase (Catalytic Domain)"/>
    <property type="match status" value="1"/>
</dbReference>
<dbReference type="GO" id="GO:0004222">
    <property type="term" value="F:metalloendopeptidase activity"/>
    <property type="evidence" value="ECO:0007669"/>
    <property type="project" value="InterPro"/>
</dbReference>